<reference evidence="1" key="1">
    <citation type="submission" date="2024-06" db="EMBL/GenBank/DDBJ databases">
        <title>Biodegradation of dimethachlon by Arthrobacter sp. K5: mechanistic insights and ecological implications.</title>
        <authorList>
            <person name="Hu S."/>
            <person name="Lu P."/>
        </authorList>
    </citation>
    <scope>NUCLEOTIDE SEQUENCE</scope>
    <source>
        <strain evidence="1">K5</strain>
    </source>
</reference>
<name>A0AAU8EN56_9MICC</name>
<evidence type="ECO:0000313" key="1">
    <source>
        <dbReference type="EMBL" id="XCH11025.1"/>
    </source>
</evidence>
<sequence length="599" mass="65024">MSDILTPILQQQTGGRMARLDEEQQAALRKFKQEALGVEPDAQPLRATTSSVTFADRSSLPVSEVARIVGCQVSDVLMILRQLGSAKKSSASGLTVREAEAVRDKWNASSSSAARPTLPLGLLASELEVDLHLLAIEARRAGIPVQGEREAFTLFEVEADHLRRFAARWPGRLVRAAGPAVGEIRTSALTRKQASTVDGLKAATRQNRPSTASAITGKAIPEYAFKLASNSRILPVNKAAQLSATVALTPPKPAPVVDIQRAQVTRSKSVELDPDNKPIIGGLKVAPDAPPLVTNIGKGSLEVEALQQTLGGFAPKDHAVLFRELSAVLGLDEQIARSFPGDTATTRITDHSLRGLMRIVCHGKFGLFAYHEVSNTLRSAARKNCRTDSPSTLTHALANLRPMHTGVLTDLGKSRFIFWHVEGHGSKLAIVTFGAITDWVFGIERGLYVPLRGRVISVARGARLQDSDREDAQFMAEAAVKLRKGIHIRRVSPTDDLPRRRNYLDGPPAHSQRNLTYKPHSDWLVPVVIEDGFVTGGLREGFFSNYGGRAAHAVRGFLRRAPGSSVNDPKNVYVSPHIRGGYNVGDIECMPTVTILREK</sequence>
<organism evidence="1">
    <name type="scientific">Arthrobacter sp. K5</name>
    <dbReference type="NCBI Taxonomy" id="2839623"/>
    <lineage>
        <taxon>Bacteria</taxon>
        <taxon>Bacillati</taxon>
        <taxon>Actinomycetota</taxon>
        <taxon>Actinomycetes</taxon>
        <taxon>Micrococcales</taxon>
        <taxon>Micrococcaceae</taxon>
        <taxon>Arthrobacter</taxon>
    </lineage>
</organism>
<protein>
    <submittedName>
        <fullName evidence="1">Uncharacterized protein</fullName>
    </submittedName>
</protein>
<gene>
    <name evidence="1" type="ORF">ABRP34_19820</name>
</gene>
<dbReference type="AlphaFoldDB" id="A0AAU8EN56"/>
<dbReference type="EMBL" id="CP159279">
    <property type="protein sequence ID" value="XCH11025.1"/>
    <property type="molecule type" value="Genomic_DNA"/>
</dbReference>
<accession>A0AAU8EN56</accession>
<proteinExistence type="predicted"/>
<dbReference type="RefSeq" id="WP_353711482.1">
    <property type="nucleotide sequence ID" value="NZ_CP159279.1"/>
</dbReference>